<dbReference type="EMBL" id="LZNA01000019">
    <property type="protein sequence ID" value="OBX82940.1"/>
    <property type="molecule type" value="Genomic_DNA"/>
</dbReference>
<evidence type="ECO:0000313" key="17">
    <source>
        <dbReference type="EMBL" id="OBX82940.1"/>
    </source>
</evidence>
<keyword evidence="19" id="KW-1185">Reference proteome</keyword>
<feature type="domain" description="GTP cyclohydrolase II" evidence="15">
    <location>
        <begin position="208"/>
        <end position="372"/>
    </location>
</feature>
<comment type="function">
    <text evidence="3 14">Catalyzes the conversion of D-ribulose 5-phosphate to formate and 3,4-dihydroxy-2-butanone 4-phosphate.</text>
</comment>
<accession>A0A1B8QHU6</accession>
<reference evidence="16 18" key="2">
    <citation type="submission" date="2016-06" db="EMBL/GenBank/DDBJ databases">
        <title>Draft genome of Moraxella atlantae CCUG 66109.</title>
        <authorList>
            <person name="Salva-Serra F."/>
            <person name="Engstrom-Jakobsson H."/>
            <person name="Thorell K."/>
            <person name="Gonzales-Siles L."/>
            <person name="Karlsson R."/>
            <person name="Boulund F."/>
            <person name="Engstrand L."/>
            <person name="Kristiansson E."/>
            <person name="Moore E."/>
        </authorList>
    </citation>
    <scope>NUCLEOTIDE SEQUENCE [LARGE SCALE GENOMIC DNA]</scope>
    <source>
        <strain evidence="16 18">CCUG 66109</strain>
    </source>
</reference>
<dbReference type="Gene3D" id="3.40.50.10990">
    <property type="entry name" value="GTP cyclohydrolase II"/>
    <property type="match status" value="1"/>
</dbReference>
<dbReference type="UniPathway" id="UPA00275">
    <property type="reaction ID" value="UER00399"/>
</dbReference>
<comment type="similarity">
    <text evidence="5">In the N-terminal section; belongs to the DHBP synthase family.</text>
</comment>
<evidence type="ECO:0000313" key="16">
    <source>
        <dbReference type="EMBL" id="OBX79509.1"/>
    </source>
</evidence>
<dbReference type="PANTHER" id="PTHR21327:SF34">
    <property type="entry name" value="3,4-DIHYDROXY-2-BUTANONE 4-PHOSPHATE SYNTHASE"/>
    <property type="match status" value="1"/>
</dbReference>
<dbReference type="InterPro" id="IPR000422">
    <property type="entry name" value="DHBP_synthase_RibB"/>
</dbReference>
<evidence type="ECO:0000256" key="7">
    <source>
        <dbReference type="ARBA" id="ARBA00012153"/>
    </source>
</evidence>
<name>A0A1B8QHU6_9GAMM</name>
<comment type="similarity">
    <text evidence="14">Belongs to the DHBP synthase family.</text>
</comment>
<evidence type="ECO:0000256" key="6">
    <source>
        <dbReference type="ARBA" id="ARBA00008976"/>
    </source>
</evidence>
<dbReference type="NCBIfam" id="NF010626">
    <property type="entry name" value="PRK14019.1"/>
    <property type="match status" value="1"/>
</dbReference>
<dbReference type="Pfam" id="PF00926">
    <property type="entry name" value="DHBP_synthase"/>
    <property type="match status" value="1"/>
</dbReference>
<keyword evidence="12 14" id="KW-0464">Manganese</keyword>
<dbReference type="Gene3D" id="3.90.870.10">
    <property type="entry name" value="DHBP synthase"/>
    <property type="match status" value="1"/>
</dbReference>
<dbReference type="OrthoDB" id="9793111at2"/>
<dbReference type="GO" id="GO:0000287">
    <property type="term" value="F:magnesium ion binding"/>
    <property type="evidence" value="ECO:0007669"/>
    <property type="project" value="UniProtKB-UniRule"/>
</dbReference>
<comment type="cofactor">
    <cofactor evidence="14">
        <name>Mg(2+)</name>
        <dbReference type="ChEBI" id="CHEBI:18420"/>
    </cofactor>
    <cofactor evidence="14">
        <name>Mn(2+)</name>
        <dbReference type="ChEBI" id="CHEBI:29035"/>
    </cofactor>
    <text evidence="14">Binds 2 divalent metal cations per subunit. Magnesium or manganese.</text>
</comment>
<evidence type="ECO:0000256" key="8">
    <source>
        <dbReference type="ARBA" id="ARBA00018836"/>
    </source>
</evidence>
<dbReference type="GO" id="GO:0008686">
    <property type="term" value="F:3,4-dihydroxy-2-butanone-4-phosphate synthase activity"/>
    <property type="evidence" value="ECO:0007669"/>
    <property type="project" value="UniProtKB-UniRule"/>
</dbReference>
<evidence type="ECO:0000256" key="13">
    <source>
        <dbReference type="ARBA" id="ARBA00023239"/>
    </source>
</evidence>
<dbReference type="FunFam" id="3.90.870.10:FF:000001">
    <property type="entry name" value="Riboflavin biosynthesis protein RibBA"/>
    <property type="match status" value="1"/>
</dbReference>
<evidence type="ECO:0000313" key="18">
    <source>
        <dbReference type="Proteomes" id="UP000092508"/>
    </source>
</evidence>
<comment type="similarity">
    <text evidence="6">In the C-terminal section; belongs to the GTP cyclohydrolase II family.</text>
</comment>
<feature type="site" description="Essential for catalytic activity" evidence="14">
    <location>
        <position position="126"/>
    </location>
</feature>
<dbReference type="InterPro" id="IPR017945">
    <property type="entry name" value="DHBP_synth_RibB-like_a/b_dom"/>
</dbReference>
<comment type="subunit">
    <text evidence="14">Homodimer.</text>
</comment>
<dbReference type="Pfam" id="PF00925">
    <property type="entry name" value="GTP_cyclohydro2"/>
    <property type="match status" value="1"/>
</dbReference>
<dbReference type="PANTHER" id="PTHR21327">
    <property type="entry name" value="GTP CYCLOHYDROLASE II-RELATED"/>
    <property type="match status" value="1"/>
</dbReference>
<keyword evidence="13 14" id="KW-0456">Lyase</keyword>
<comment type="catalytic activity">
    <reaction evidence="1 14">
        <text>D-ribulose 5-phosphate = (2S)-2-hydroxy-3-oxobutyl phosphate + formate + H(+)</text>
        <dbReference type="Rhea" id="RHEA:18457"/>
        <dbReference type="ChEBI" id="CHEBI:15378"/>
        <dbReference type="ChEBI" id="CHEBI:15740"/>
        <dbReference type="ChEBI" id="CHEBI:58121"/>
        <dbReference type="ChEBI" id="CHEBI:58830"/>
        <dbReference type="EC" id="4.1.99.12"/>
    </reaction>
</comment>
<dbReference type="PIRSF" id="PIRSF001259">
    <property type="entry name" value="RibA"/>
    <property type="match status" value="1"/>
</dbReference>
<feature type="site" description="Essential for catalytic activity" evidence="14">
    <location>
        <position position="164"/>
    </location>
</feature>
<evidence type="ECO:0000256" key="2">
    <source>
        <dbReference type="ARBA" id="ARBA00001936"/>
    </source>
</evidence>
<dbReference type="InterPro" id="IPR032677">
    <property type="entry name" value="GTP_cyclohydro_II"/>
</dbReference>
<dbReference type="Proteomes" id="UP000092616">
    <property type="component" value="Unassembled WGS sequence"/>
</dbReference>
<dbReference type="SUPFAM" id="SSF142695">
    <property type="entry name" value="RibA-like"/>
    <property type="match status" value="1"/>
</dbReference>
<feature type="binding site" evidence="14">
    <location>
        <begin position="27"/>
        <end position="28"/>
    </location>
    <ligand>
        <name>D-ribulose 5-phosphate</name>
        <dbReference type="ChEBI" id="CHEBI:58121"/>
    </ligand>
</feature>
<dbReference type="SUPFAM" id="SSF55821">
    <property type="entry name" value="YrdC/RibB"/>
    <property type="match status" value="1"/>
</dbReference>
<dbReference type="EC" id="4.1.99.12" evidence="7 14"/>
<feature type="binding site" evidence="14">
    <location>
        <position position="28"/>
    </location>
    <ligand>
        <name>Mg(2+)</name>
        <dbReference type="ChEBI" id="CHEBI:18420"/>
        <label>2</label>
    </ligand>
</feature>
<dbReference type="RefSeq" id="WP_067236042.1">
    <property type="nucleotide sequence ID" value="NZ_CP171132.1"/>
</dbReference>
<evidence type="ECO:0000256" key="11">
    <source>
        <dbReference type="ARBA" id="ARBA00022842"/>
    </source>
</evidence>
<feature type="binding site" evidence="14">
    <location>
        <position position="32"/>
    </location>
    <ligand>
        <name>D-ribulose 5-phosphate</name>
        <dbReference type="ChEBI" id="CHEBI:58121"/>
    </ligand>
</feature>
<comment type="pathway">
    <text evidence="4 14">Cofactor biosynthesis; riboflavin biosynthesis; 2-hydroxy-3-oxobutyl phosphate from D-ribulose 5-phosphate: step 1/1.</text>
</comment>
<organism evidence="17 19">
    <name type="scientific">Faucicola atlantae</name>
    <dbReference type="NCBI Taxonomy" id="34059"/>
    <lineage>
        <taxon>Bacteria</taxon>
        <taxon>Pseudomonadati</taxon>
        <taxon>Pseudomonadota</taxon>
        <taxon>Gammaproteobacteria</taxon>
        <taxon>Moraxellales</taxon>
        <taxon>Moraxellaceae</taxon>
        <taxon>Faucicola</taxon>
    </lineage>
</organism>
<feature type="binding site" evidence="14">
    <location>
        <begin position="140"/>
        <end position="144"/>
    </location>
    <ligand>
        <name>D-ribulose 5-phosphate</name>
        <dbReference type="ChEBI" id="CHEBI:58121"/>
    </ligand>
</feature>
<proteinExistence type="inferred from homology"/>
<reference evidence="17 19" key="1">
    <citation type="submission" date="2016-06" db="EMBL/GenBank/DDBJ databases">
        <title>Draft genome of Moraxella atlantae CCUG 59586.</title>
        <authorList>
            <person name="Salva-Serra F."/>
            <person name="Engstrom-Jakobsson H."/>
            <person name="Thorell K."/>
            <person name="Gonzales-Siles L."/>
            <person name="Karlsson R."/>
            <person name="Boulund F."/>
            <person name="Engstrand L."/>
            <person name="Kristiansson E."/>
            <person name="Moore E."/>
        </authorList>
    </citation>
    <scope>NUCLEOTIDE SEQUENCE [LARGE SCALE GENOMIC DNA]</scope>
    <source>
        <strain evidence="17 19">CCUG 59586</strain>
    </source>
</reference>
<keyword evidence="11 14" id="KW-0460">Magnesium</keyword>
<dbReference type="HAMAP" id="MF_00180">
    <property type="entry name" value="RibB"/>
    <property type="match status" value="1"/>
</dbReference>
<comment type="caution">
    <text evidence="17">The sequence shown here is derived from an EMBL/GenBank/DDBJ whole genome shotgun (WGS) entry which is preliminary data.</text>
</comment>
<dbReference type="GO" id="GO:0005829">
    <property type="term" value="C:cytosol"/>
    <property type="evidence" value="ECO:0007669"/>
    <property type="project" value="TreeGrafter"/>
</dbReference>
<feature type="binding site" evidence="14">
    <location>
        <position position="28"/>
    </location>
    <ligand>
        <name>Mg(2+)</name>
        <dbReference type="ChEBI" id="CHEBI:18420"/>
        <label>1</label>
    </ligand>
</feature>
<evidence type="ECO:0000256" key="9">
    <source>
        <dbReference type="ARBA" id="ARBA00022619"/>
    </source>
</evidence>
<evidence type="ECO:0000256" key="5">
    <source>
        <dbReference type="ARBA" id="ARBA00005520"/>
    </source>
</evidence>
<evidence type="ECO:0000259" key="15">
    <source>
        <dbReference type="Pfam" id="PF00925"/>
    </source>
</evidence>
<evidence type="ECO:0000256" key="10">
    <source>
        <dbReference type="ARBA" id="ARBA00022723"/>
    </source>
</evidence>
<gene>
    <name evidence="14" type="primary">ribB</name>
    <name evidence="17" type="ORF">A9306_05860</name>
    <name evidence="16" type="ORF">A9308_00285</name>
</gene>
<evidence type="ECO:0000256" key="1">
    <source>
        <dbReference type="ARBA" id="ARBA00000141"/>
    </source>
</evidence>
<keyword evidence="10 14" id="KW-0479">Metal-binding</keyword>
<dbReference type="STRING" id="34059.A9308_00285"/>
<keyword evidence="9 14" id="KW-0686">Riboflavin biosynthesis</keyword>
<dbReference type="GO" id="GO:0003935">
    <property type="term" value="F:GTP cyclohydrolase II activity"/>
    <property type="evidence" value="ECO:0007669"/>
    <property type="project" value="TreeGrafter"/>
</dbReference>
<evidence type="ECO:0000256" key="4">
    <source>
        <dbReference type="ARBA" id="ARBA00004904"/>
    </source>
</evidence>
<sequence>MALDSISAIIDDIKNGKMVILMDDEDRENEGDLIMAATHVRPEDINFMITHARGLVCLTLTEARCRQLDLPLMSDKNGAKFSTNFTLSIEAAEGVTTGISAADRARTVQAAVSATAKPSDIVSPGHIFPIMAQKGGVLHRAGHTEAGCDLARLAGLEPAAVIVEIINPDGTMARRDDLEKFAAEHGIKIGTIADLINYRITHEKTVEQVASFALNTEFGEFTAYRFAELGSADTHLALVKGDPRAGVSTVRVHTLQALRDLFGVQSTTGGGQWDVHNALQAIQDAPQGVFVWIGGQSSLDLGDALDRFAESQSATASQIQAQSQQQPPQAYRSIGVGAQILRHLGVRDMRLLSSPTRFNALSGFGLNVVENVASPQDL</sequence>
<dbReference type="GO" id="GO:0030145">
    <property type="term" value="F:manganese ion binding"/>
    <property type="evidence" value="ECO:0007669"/>
    <property type="project" value="UniProtKB-UniRule"/>
</dbReference>
<comment type="cofactor">
    <cofactor evidence="2">
        <name>Mn(2+)</name>
        <dbReference type="ChEBI" id="CHEBI:29035"/>
    </cofactor>
</comment>
<feature type="binding site" evidence="14">
    <location>
        <position position="143"/>
    </location>
    <ligand>
        <name>Mg(2+)</name>
        <dbReference type="ChEBI" id="CHEBI:18420"/>
        <label>2</label>
    </ligand>
</feature>
<protein>
    <recommendedName>
        <fullName evidence="8 14">3,4-dihydroxy-2-butanone 4-phosphate synthase</fullName>
        <shortName evidence="14">DHBP synthase</shortName>
        <ecNumber evidence="7 14">4.1.99.12</ecNumber>
    </recommendedName>
</protein>
<dbReference type="Proteomes" id="UP000092508">
    <property type="component" value="Unassembled WGS sequence"/>
</dbReference>
<dbReference type="InterPro" id="IPR036144">
    <property type="entry name" value="RibA-like_sf"/>
</dbReference>
<evidence type="ECO:0000256" key="12">
    <source>
        <dbReference type="ARBA" id="ARBA00023211"/>
    </source>
</evidence>
<dbReference type="EMBL" id="LZMZ01000012">
    <property type="protein sequence ID" value="OBX79509.1"/>
    <property type="molecule type" value="Genomic_DNA"/>
</dbReference>
<dbReference type="GO" id="GO:0009231">
    <property type="term" value="P:riboflavin biosynthetic process"/>
    <property type="evidence" value="ECO:0007669"/>
    <property type="project" value="UniProtKB-UniRule"/>
</dbReference>
<evidence type="ECO:0000256" key="14">
    <source>
        <dbReference type="HAMAP-Rule" id="MF_00180"/>
    </source>
</evidence>
<dbReference type="AlphaFoldDB" id="A0A1B8QHU6"/>
<evidence type="ECO:0000313" key="19">
    <source>
        <dbReference type="Proteomes" id="UP000092616"/>
    </source>
</evidence>
<evidence type="ECO:0000256" key="3">
    <source>
        <dbReference type="ARBA" id="ARBA00002284"/>
    </source>
</evidence>
<dbReference type="NCBIfam" id="TIGR00506">
    <property type="entry name" value="ribB"/>
    <property type="match status" value="1"/>
</dbReference>